<feature type="region of interest" description="Disordered" evidence="3">
    <location>
        <begin position="322"/>
        <end position="442"/>
    </location>
</feature>
<organism evidence="6 7">
    <name type="scientific">Theobroma cacao</name>
    <name type="common">Cacao</name>
    <name type="synonym">Cocoa</name>
    <dbReference type="NCBI Taxonomy" id="3641"/>
    <lineage>
        <taxon>Eukaryota</taxon>
        <taxon>Viridiplantae</taxon>
        <taxon>Streptophyta</taxon>
        <taxon>Embryophyta</taxon>
        <taxon>Tracheophyta</taxon>
        <taxon>Spermatophyta</taxon>
        <taxon>Magnoliopsida</taxon>
        <taxon>eudicotyledons</taxon>
        <taxon>Gunneridae</taxon>
        <taxon>Pentapetalae</taxon>
        <taxon>rosids</taxon>
        <taxon>malvids</taxon>
        <taxon>Malvales</taxon>
        <taxon>Malvaceae</taxon>
        <taxon>Byttnerioideae</taxon>
        <taxon>Theobroma</taxon>
    </lineage>
</organism>
<evidence type="ECO:0000256" key="5">
    <source>
        <dbReference type="SAM" id="SignalP"/>
    </source>
</evidence>
<dbReference type="Proteomes" id="UP000026915">
    <property type="component" value="Chromosome 3"/>
</dbReference>
<evidence type="ECO:0000256" key="2">
    <source>
        <dbReference type="SAM" id="Coils"/>
    </source>
</evidence>
<dbReference type="HOGENOM" id="CLU_455228_0_0_1"/>
<gene>
    <name evidence="6" type="ORF">TCM_012244</name>
</gene>
<dbReference type="AlphaFoldDB" id="A0A061FTX7"/>
<feature type="signal peptide" evidence="5">
    <location>
        <begin position="1"/>
        <end position="15"/>
    </location>
</feature>
<keyword evidence="4" id="KW-0472">Membrane</keyword>
<dbReference type="GO" id="GO:0055028">
    <property type="term" value="C:cortical microtubule"/>
    <property type="evidence" value="ECO:0000318"/>
    <property type="project" value="GO_Central"/>
</dbReference>
<dbReference type="OMA" id="HKSHEKN"/>
<sequence>MIFRVSILVVASVAPFAVIRKRWKKQNLMLPAKDCSSSQQVDMAEDNIPEKDMEEEEVKVVNSKNVEKVLKPNLTQKRNCEVLELDRQWKLGNREIEQSQNLIKELEKRRVTLEGKPLELYSLKEKLSYIGCLQGNLDDKTAEVDKLNFRIFALKAEIKDLQEIIRQGNLAMKQLEKAKKMTEQMQMENGNASQIKGQIMVLEEQLSGFTTNETSAPNDMVKKKLEAVKTIEFEVVKMKRRNKELELEKRELSVKLFAAYAKISALSDMTQSKTIAKISELRHANGDLSEQVERLQKSRFDMVEELVYQRWLNACLRAEIQGHQKSSRKTLQKELPKPSDHKPRKITTQDPDINSTSSYTSSTESEDTDSSTIESSSSGHISISKNSGIGHKSSWRSSMDGSSVVSSLDKSSTGSPLERNGIIRRLSNSMVPSKTSMPSTKLDVETVPSAKQVLTKFVEGVLDDKEIATLVSGHRTRMKAGLQSQSAMAGEKHEFSSSEVSLAKPDQSSDSKRRYVDNDDTAAQEVSRIANARPKGLHSAFPMSFLIKIRWILTSCLLYLHFSFFYLCYLSISYIFLPGYSNHNIFMKHGTANNYIHSFT</sequence>
<feature type="transmembrane region" description="Helical" evidence="4">
    <location>
        <begin position="551"/>
        <end position="577"/>
    </location>
</feature>
<feature type="compositionally biased region" description="Low complexity" evidence="3">
    <location>
        <begin position="352"/>
        <end position="363"/>
    </location>
</feature>
<keyword evidence="4" id="KW-0812">Transmembrane</keyword>
<feature type="compositionally biased region" description="Basic and acidic residues" evidence="3">
    <location>
        <begin position="507"/>
        <end position="516"/>
    </location>
</feature>
<feature type="chain" id="PRO_5012633165" evidence="5">
    <location>
        <begin position="16"/>
        <end position="600"/>
    </location>
</feature>
<keyword evidence="4" id="KW-1133">Transmembrane helix</keyword>
<keyword evidence="7" id="KW-1185">Reference proteome</keyword>
<evidence type="ECO:0000256" key="1">
    <source>
        <dbReference type="ARBA" id="ARBA00023054"/>
    </source>
</evidence>
<feature type="region of interest" description="Disordered" evidence="3">
    <location>
        <begin position="493"/>
        <end position="516"/>
    </location>
</feature>
<feature type="coiled-coil region" evidence="2">
    <location>
        <begin position="144"/>
        <end position="178"/>
    </location>
</feature>
<evidence type="ECO:0000256" key="3">
    <source>
        <dbReference type="SAM" id="MobiDB-lite"/>
    </source>
</evidence>
<dbReference type="GO" id="GO:0072699">
    <property type="term" value="P:protein localization to cortical microtubule cytoskeleton"/>
    <property type="evidence" value="ECO:0000318"/>
    <property type="project" value="GO_Central"/>
</dbReference>
<dbReference type="eggNOG" id="ENOG502RY8I">
    <property type="taxonomic scope" value="Eukaryota"/>
</dbReference>
<feature type="coiled-coil region" evidence="2">
    <location>
        <begin position="228"/>
        <end position="298"/>
    </location>
</feature>
<feature type="compositionally biased region" description="Basic and acidic residues" evidence="3">
    <location>
        <begin position="331"/>
        <end position="341"/>
    </location>
</feature>
<accession>A0A061FTX7</accession>
<proteinExistence type="predicted"/>
<keyword evidence="5" id="KW-0732">Signal</keyword>
<dbReference type="PANTHER" id="PTHR31342:SF35">
    <property type="entry name" value="PROTEIN CHUP1, CHLOROPLASTIC-LIKE"/>
    <property type="match status" value="1"/>
</dbReference>
<protein>
    <submittedName>
        <fullName evidence="6">Actin binding-like protein</fullName>
    </submittedName>
</protein>
<dbReference type="STRING" id="3641.A0A061FTX7"/>
<keyword evidence="1 2" id="KW-0175">Coiled coil</keyword>
<dbReference type="Gramene" id="EOY20920">
    <property type="protein sequence ID" value="EOY20920"/>
    <property type="gene ID" value="TCM_012244"/>
</dbReference>
<dbReference type="InterPro" id="IPR040265">
    <property type="entry name" value="CHUP1/IPGA1-like"/>
</dbReference>
<reference evidence="6 7" key="1">
    <citation type="journal article" date="2013" name="Genome Biol.">
        <title>The genome sequence of the most widely cultivated cacao type and its use to identify candidate genes regulating pod color.</title>
        <authorList>
            <person name="Motamayor J.C."/>
            <person name="Mockaitis K."/>
            <person name="Schmutz J."/>
            <person name="Haiminen N."/>
            <person name="Iii D.L."/>
            <person name="Cornejo O."/>
            <person name="Findley S.D."/>
            <person name="Zheng P."/>
            <person name="Utro F."/>
            <person name="Royaert S."/>
            <person name="Saski C."/>
            <person name="Jenkins J."/>
            <person name="Podicheti R."/>
            <person name="Zhao M."/>
            <person name="Scheffler B.E."/>
            <person name="Stack J.C."/>
            <person name="Feltus F.A."/>
            <person name="Mustiga G.M."/>
            <person name="Amores F."/>
            <person name="Phillips W."/>
            <person name="Marelli J.P."/>
            <person name="May G.D."/>
            <person name="Shapiro H."/>
            <person name="Ma J."/>
            <person name="Bustamante C.D."/>
            <person name="Schnell R.J."/>
            <person name="Main D."/>
            <person name="Gilbert D."/>
            <person name="Parida L."/>
            <person name="Kuhn D.N."/>
        </authorList>
    </citation>
    <scope>NUCLEOTIDE SEQUENCE [LARGE SCALE GENOMIC DNA]</scope>
    <source>
        <strain evidence="7">cv. Matina 1-6</strain>
    </source>
</reference>
<dbReference type="PANTHER" id="PTHR31342">
    <property type="entry name" value="PROTEIN CHUP1, CHLOROPLASTIC"/>
    <property type="match status" value="1"/>
</dbReference>
<name>A0A061FTX7_THECC</name>
<feature type="compositionally biased region" description="Polar residues" evidence="3">
    <location>
        <begin position="426"/>
        <end position="439"/>
    </location>
</feature>
<evidence type="ECO:0000313" key="6">
    <source>
        <dbReference type="EMBL" id="EOY20920.1"/>
    </source>
</evidence>
<feature type="compositionally biased region" description="Low complexity" evidence="3">
    <location>
        <begin position="370"/>
        <end position="415"/>
    </location>
</feature>
<evidence type="ECO:0000313" key="7">
    <source>
        <dbReference type="Proteomes" id="UP000026915"/>
    </source>
</evidence>
<dbReference type="EMBL" id="CM001881">
    <property type="protein sequence ID" value="EOY20920.1"/>
    <property type="molecule type" value="Genomic_DNA"/>
</dbReference>
<evidence type="ECO:0000256" key="4">
    <source>
        <dbReference type="SAM" id="Phobius"/>
    </source>
</evidence>
<dbReference type="InParanoid" id="A0A061FTX7"/>